<evidence type="ECO:0000256" key="1">
    <source>
        <dbReference type="ARBA" id="ARBA00004137"/>
    </source>
</evidence>
<dbReference type="PANTHER" id="PTHR12497:SF0">
    <property type="entry name" value="TAFAZZIN"/>
    <property type="match status" value="1"/>
</dbReference>
<accession>A0A2T7NV60</accession>
<keyword evidence="6" id="KW-0443">Lipid metabolism</keyword>
<keyword evidence="7" id="KW-0496">Mitochondrion</keyword>
<name>A0A2T7NV60_POMCA</name>
<keyword evidence="9" id="KW-0012">Acyltransferase</keyword>
<keyword evidence="4" id="KW-1000">Mitochondrion outer membrane</keyword>
<comment type="similarity">
    <text evidence="2 13">Belongs to the taffazin family.</text>
</comment>
<evidence type="ECO:0000256" key="10">
    <source>
        <dbReference type="ARBA" id="ARBA00024323"/>
    </source>
</evidence>
<organism evidence="15 16">
    <name type="scientific">Pomacea canaliculata</name>
    <name type="common">Golden apple snail</name>
    <dbReference type="NCBI Taxonomy" id="400727"/>
    <lineage>
        <taxon>Eukaryota</taxon>
        <taxon>Metazoa</taxon>
        <taxon>Spiralia</taxon>
        <taxon>Lophotrochozoa</taxon>
        <taxon>Mollusca</taxon>
        <taxon>Gastropoda</taxon>
        <taxon>Caenogastropoda</taxon>
        <taxon>Architaenioglossa</taxon>
        <taxon>Ampullarioidea</taxon>
        <taxon>Ampullariidae</taxon>
        <taxon>Pomacea</taxon>
    </lineage>
</organism>
<keyword evidence="5" id="KW-0999">Mitochondrion inner membrane</keyword>
<keyword evidence="16" id="KW-1185">Reference proteome</keyword>
<dbReference type="GO" id="GO:0005743">
    <property type="term" value="C:mitochondrial inner membrane"/>
    <property type="evidence" value="ECO:0007669"/>
    <property type="project" value="UniProtKB-SubCell"/>
</dbReference>
<reference evidence="15 16" key="1">
    <citation type="submission" date="2018-04" db="EMBL/GenBank/DDBJ databases">
        <title>The genome of golden apple snail Pomacea canaliculata provides insight into stress tolerance and invasive adaptation.</title>
        <authorList>
            <person name="Liu C."/>
            <person name="Liu B."/>
            <person name="Ren Y."/>
            <person name="Zhang Y."/>
            <person name="Wang H."/>
            <person name="Li S."/>
            <person name="Jiang F."/>
            <person name="Yin L."/>
            <person name="Zhang G."/>
            <person name="Qian W."/>
            <person name="Fan W."/>
        </authorList>
    </citation>
    <scope>NUCLEOTIDE SEQUENCE [LARGE SCALE GENOMIC DNA]</scope>
    <source>
        <strain evidence="15">SZHN2017</strain>
        <tissue evidence="15">Muscle</tissue>
    </source>
</reference>
<dbReference type="CDD" id="cd07989">
    <property type="entry name" value="LPLAT_AGPAT-like"/>
    <property type="match status" value="1"/>
</dbReference>
<evidence type="ECO:0000256" key="13">
    <source>
        <dbReference type="RuleBase" id="RU365062"/>
    </source>
</evidence>
<dbReference type="SUPFAM" id="SSF69593">
    <property type="entry name" value="Glycerol-3-phosphate (1)-acyltransferase"/>
    <property type="match status" value="1"/>
</dbReference>
<dbReference type="Proteomes" id="UP000245119">
    <property type="component" value="Linkage Group LG9"/>
</dbReference>
<evidence type="ECO:0000313" key="15">
    <source>
        <dbReference type="EMBL" id="PVD25045.1"/>
    </source>
</evidence>
<comment type="subcellular location">
    <subcellularLocation>
        <location evidence="1">Mitochondrion inner membrane</location>
        <topology evidence="1">Peripheral membrane protein</topology>
        <orientation evidence="1">Intermembrane side</orientation>
    </subcellularLocation>
    <subcellularLocation>
        <location evidence="10">Mitochondrion outer membrane</location>
        <topology evidence="10">Peripheral membrane protein</topology>
        <orientation evidence="10">Intermembrane side</orientation>
    </subcellularLocation>
</comment>
<dbReference type="InterPro" id="IPR000872">
    <property type="entry name" value="Tafazzin"/>
</dbReference>
<comment type="catalytic activity">
    <reaction evidence="11">
        <text>1'-[1,2-diacyl-sn-glycero-3-phospho],3'-[1-acyl-sn-glycero-3-phospho]-glycerol + a 1,2-diacyl-sn-glycero-3-phosphocholine = a cardiolipin + a 1-acyl-sn-glycero-3-phosphocholine</text>
        <dbReference type="Rhea" id="RHEA:33731"/>
        <dbReference type="ChEBI" id="CHEBI:57643"/>
        <dbReference type="ChEBI" id="CHEBI:58168"/>
        <dbReference type="ChEBI" id="CHEBI:62237"/>
        <dbReference type="ChEBI" id="CHEBI:64743"/>
    </reaction>
    <physiologicalReaction direction="left-to-right" evidence="11">
        <dbReference type="Rhea" id="RHEA:33732"/>
    </physiologicalReaction>
    <physiologicalReaction direction="right-to-left" evidence="11">
        <dbReference type="Rhea" id="RHEA:33733"/>
    </physiologicalReaction>
</comment>
<comment type="catalytic activity">
    <reaction evidence="12">
        <text>1,2-di-(9Z-octadecenoyl)-sn-glycero-3-phosphocholine + 1-hexadecanoyl-sn-glycero-3-phosphocholine = 1-hexadecanoyl-2-(9Z-octadecenoyl)-sn-glycero-3-phosphocholine + 1-(9Z-octadecenoyl)-sn-glycero-3-phosphocholine</text>
        <dbReference type="Rhea" id="RHEA:43816"/>
        <dbReference type="ChEBI" id="CHEBI:28610"/>
        <dbReference type="ChEBI" id="CHEBI:72998"/>
        <dbReference type="ChEBI" id="CHEBI:73001"/>
        <dbReference type="ChEBI" id="CHEBI:74669"/>
    </reaction>
    <physiologicalReaction direction="left-to-right" evidence="12">
        <dbReference type="Rhea" id="RHEA:43817"/>
    </physiologicalReaction>
    <physiologicalReaction direction="right-to-left" evidence="12">
        <dbReference type="Rhea" id="RHEA:43818"/>
    </physiologicalReaction>
</comment>
<evidence type="ECO:0000259" key="14">
    <source>
        <dbReference type="Pfam" id="PF01553"/>
    </source>
</evidence>
<evidence type="ECO:0000256" key="9">
    <source>
        <dbReference type="ARBA" id="ARBA00023315"/>
    </source>
</evidence>
<gene>
    <name evidence="15" type="ORF">C0Q70_15542</name>
</gene>
<dbReference type="STRING" id="400727.A0A2T7NV60"/>
<protein>
    <recommendedName>
        <fullName evidence="13">Tafazzin family protein</fullName>
    </recommendedName>
</protein>
<evidence type="ECO:0000256" key="6">
    <source>
        <dbReference type="ARBA" id="ARBA00023098"/>
    </source>
</evidence>
<evidence type="ECO:0000256" key="5">
    <source>
        <dbReference type="ARBA" id="ARBA00022792"/>
    </source>
</evidence>
<evidence type="ECO:0000313" key="16">
    <source>
        <dbReference type="Proteomes" id="UP000245119"/>
    </source>
</evidence>
<evidence type="ECO:0000256" key="3">
    <source>
        <dbReference type="ARBA" id="ARBA00022679"/>
    </source>
</evidence>
<evidence type="ECO:0000256" key="12">
    <source>
        <dbReference type="ARBA" id="ARBA00049543"/>
    </source>
</evidence>
<proteinExistence type="inferred from homology"/>
<dbReference type="PRINTS" id="PR00979">
    <property type="entry name" value="TAFAZZIN"/>
</dbReference>
<dbReference type="AlphaFoldDB" id="A0A2T7NV60"/>
<keyword evidence="3" id="KW-0808">Transferase</keyword>
<evidence type="ECO:0000256" key="7">
    <source>
        <dbReference type="ARBA" id="ARBA00023128"/>
    </source>
</evidence>
<sequence length="129" mass="14939">MDFLLDKLNKGAWIHFFPEGRVCLTNELLRLKWGVGRLISECNIPPLVIPIAHMGMDSVLPNKTPYIPQIRKNVTMLIGNPMDFARDIELLKTLKKSPRDIRKHITDKIQEELKVLREKAQVLHAEFKT</sequence>
<dbReference type="EMBL" id="PZQS01000009">
    <property type="protein sequence ID" value="PVD25045.1"/>
    <property type="molecule type" value="Genomic_DNA"/>
</dbReference>
<feature type="domain" description="Phospholipid/glycerol acyltransferase" evidence="14">
    <location>
        <begin position="1"/>
        <end position="52"/>
    </location>
</feature>
<dbReference type="GO" id="GO:0007007">
    <property type="term" value="P:inner mitochondrial membrane organization"/>
    <property type="evidence" value="ECO:0007669"/>
    <property type="project" value="TreeGrafter"/>
</dbReference>
<evidence type="ECO:0000256" key="4">
    <source>
        <dbReference type="ARBA" id="ARBA00022787"/>
    </source>
</evidence>
<evidence type="ECO:0000256" key="11">
    <source>
        <dbReference type="ARBA" id="ARBA00047906"/>
    </source>
</evidence>
<evidence type="ECO:0000256" key="8">
    <source>
        <dbReference type="ARBA" id="ARBA00023136"/>
    </source>
</evidence>
<dbReference type="OrthoDB" id="193467at2759"/>
<dbReference type="GO" id="GO:0005741">
    <property type="term" value="C:mitochondrial outer membrane"/>
    <property type="evidence" value="ECO:0007669"/>
    <property type="project" value="UniProtKB-SubCell"/>
</dbReference>
<comment type="caution">
    <text evidence="15">The sequence shown here is derived from an EMBL/GenBank/DDBJ whole genome shotgun (WGS) entry which is preliminary data.</text>
</comment>
<dbReference type="PANTHER" id="PTHR12497">
    <property type="entry name" value="TAZ PROTEIN TAFAZZIN"/>
    <property type="match status" value="1"/>
</dbReference>
<dbReference type="Pfam" id="PF01553">
    <property type="entry name" value="Acyltransferase"/>
    <property type="match status" value="1"/>
</dbReference>
<dbReference type="GO" id="GO:0047184">
    <property type="term" value="F:1-acylglycerophosphocholine O-acyltransferase activity"/>
    <property type="evidence" value="ECO:0007669"/>
    <property type="project" value="TreeGrafter"/>
</dbReference>
<dbReference type="InterPro" id="IPR002123">
    <property type="entry name" value="Plipid/glycerol_acylTrfase"/>
</dbReference>
<evidence type="ECO:0000256" key="2">
    <source>
        <dbReference type="ARBA" id="ARBA00010524"/>
    </source>
</evidence>
<keyword evidence="8" id="KW-0472">Membrane</keyword>
<dbReference type="GO" id="GO:0035965">
    <property type="term" value="P:cardiolipin acyl-chain remodeling"/>
    <property type="evidence" value="ECO:0007669"/>
    <property type="project" value="TreeGrafter"/>
</dbReference>